<dbReference type="GO" id="GO:0016787">
    <property type="term" value="F:hydrolase activity"/>
    <property type="evidence" value="ECO:0007669"/>
    <property type="project" value="UniProtKB-KW"/>
</dbReference>
<dbReference type="InterPro" id="IPR029058">
    <property type="entry name" value="AB_hydrolase_fold"/>
</dbReference>
<dbReference type="InterPro" id="IPR053145">
    <property type="entry name" value="AB_hydrolase_Est10"/>
</dbReference>
<reference evidence="4" key="1">
    <citation type="journal article" date="2019" name="Int. J. Syst. Evol. Microbiol.">
        <title>The Global Catalogue of Microorganisms (GCM) 10K type strain sequencing project: providing services to taxonomists for standard genome sequencing and annotation.</title>
        <authorList>
            <consortium name="The Broad Institute Genomics Platform"/>
            <consortium name="The Broad Institute Genome Sequencing Center for Infectious Disease"/>
            <person name="Wu L."/>
            <person name="Ma J."/>
        </authorList>
    </citation>
    <scope>NUCLEOTIDE SEQUENCE [LARGE SCALE GENOMIC DNA]</scope>
    <source>
        <strain evidence="4">JCM 17068</strain>
    </source>
</reference>
<evidence type="ECO:0000313" key="3">
    <source>
        <dbReference type="EMBL" id="GAA4042339.1"/>
    </source>
</evidence>
<dbReference type="EMBL" id="BAABCS010000003">
    <property type="protein sequence ID" value="GAA4042339.1"/>
    <property type="molecule type" value="Genomic_DNA"/>
</dbReference>
<evidence type="ECO:0000313" key="4">
    <source>
        <dbReference type="Proteomes" id="UP001500426"/>
    </source>
</evidence>
<dbReference type="PANTHER" id="PTHR43265">
    <property type="entry name" value="ESTERASE ESTD"/>
    <property type="match status" value="1"/>
</dbReference>
<dbReference type="RefSeq" id="WP_345089905.1">
    <property type="nucleotide sequence ID" value="NZ_BAABCS010000003.1"/>
</dbReference>
<evidence type="ECO:0000256" key="1">
    <source>
        <dbReference type="ARBA" id="ARBA00022801"/>
    </source>
</evidence>
<accession>A0ABP7UFM1</accession>
<name>A0ABP7UFM1_9FLAO</name>
<feature type="domain" description="Xaa-Pro dipeptidyl-peptidase-like" evidence="2">
    <location>
        <begin position="145"/>
        <end position="405"/>
    </location>
</feature>
<dbReference type="Gene3D" id="3.40.50.1820">
    <property type="entry name" value="alpha/beta hydrolase"/>
    <property type="match status" value="1"/>
</dbReference>
<dbReference type="SUPFAM" id="SSF53474">
    <property type="entry name" value="alpha/beta-Hydrolases"/>
    <property type="match status" value="1"/>
</dbReference>
<dbReference type="Proteomes" id="UP001500426">
    <property type="component" value="Unassembled WGS sequence"/>
</dbReference>
<proteinExistence type="predicted"/>
<sequence length="466" mass="51950">MKKASITIVIFFLSLTTFGQDITGKWYGLLKVPGAQLPIEINVTKTENGYKSTMDSPDQKAFDIPIPSTSFENATFKFAIPAGRIEYEGTFENNKIKGIFKQVGQSFPMELSREKVEKMALARPQEPKKPYPYYTEEVTFENKKDGVTLAGTLTLPNKEGNFPVVILITGSSPQNRDEELLGHKPFLVISDYLTRNGIGVLRYDDRGTASSKGNYATSTTLDFSYDTEAAVNYLLSRKEINKKSIGLVGHSEGGVVAPMVASRNKNVSFIVLLAGTGLRGDKLLLLQQELISRAGGASEENINEARIFNEKIFDLIIKSTDDSILNTDLTNLFEEAISKTPDVKYPEGMTKEQYIKFQINQYTDTWIKYFIKLDPSVALEKVKCPVIALNGLKDLQVPAKENLEAIKNALAKGKNKKVTTKELPNLNHLFQECTTGAPSEYDKIEQTFSPIALTEILNWIKIQVKN</sequence>
<comment type="caution">
    <text evidence="3">The sequence shown here is derived from an EMBL/GenBank/DDBJ whole genome shotgun (WGS) entry which is preliminary data.</text>
</comment>
<dbReference type="PROSITE" id="PS00708">
    <property type="entry name" value="PRO_ENDOPEP_SER"/>
    <property type="match status" value="1"/>
</dbReference>
<evidence type="ECO:0000259" key="2">
    <source>
        <dbReference type="Pfam" id="PF02129"/>
    </source>
</evidence>
<dbReference type="Pfam" id="PF02129">
    <property type="entry name" value="Peptidase_S15"/>
    <property type="match status" value="1"/>
</dbReference>
<dbReference type="PANTHER" id="PTHR43265:SF1">
    <property type="entry name" value="ESTERASE ESTD"/>
    <property type="match status" value="1"/>
</dbReference>
<organism evidence="3 4">
    <name type="scientific">Flavobacterium chungnamense</name>
    <dbReference type="NCBI Taxonomy" id="706182"/>
    <lineage>
        <taxon>Bacteria</taxon>
        <taxon>Pseudomonadati</taxon>
        <taxon>Bacteroidota</taxon>
        <taxon>Flavobacteriia</taxon>
        <taxon>Flavobacteriales</taxon>
        <taxon>Flavobacteriaceae</taxon>
        <taxon>Flavobacterium</taxon>
    </lineage>
</organism>
<keyword evidence="1 3" id="KW-0378">Hydrolase</keyword>
<dbReference type="InterPro" id="IPR000383">
    <property type="entry name" value="Xaa-Pro-like_dom"/>
</dbReference>
<keyword evidence="4" id="KW-1185">Reference proteome</keyword>
<dbReference type="InterPro" id="IPR002471">
    <property type="entry name" value="Pept_S9_AS"/>
</dbReference>
<protein>
    <submittedName>
        <fullName evidence="3">Alpha/beta fold hydrolase</fullName>
    </submittedName>
</protein>
<gene>
    <name evidence="3" type="ORF">GCM10022388_03980</name>
</gene>